<accession>A0ABS0TB35</accession>
<dbReference type="RefSeq" id="WP_198618726.1">
    <property type="nucleotide sequence ID" value="NZ_JABANU010000036.1"/>
</dbReference>
<feature type="domain" description="Rib" evidence="4">
    <location>
        <begin position="1069"/>
        <end position="1147"/>
    </location>
</feature>
<feature type="compositionally biased region" description="Polar residues" evidence="2">
    <location>
        <begin position="230"/>
        <end position="242"/>
    </location>
</feature>
<dbReference type="NCBIfam" id="TIGR01168">
    <property type="entry name" value="YSIRK_signal"/>
    <property type="match status" value="1"/>
</dbReference>
<evidence type="ECO:0000259" key="3">
    <source>
        <dbReference type="Pfam" id="PF04650"/>
    </source>
</evidence>
<feature type="compositionally biased region" description="Low complexity" evidence="2">
    <location>
        <begin position="867"/>
        <end position="882"/>
    </location>
</feature>
<evidence type="ECO:0000256" key="2">
    <source>
        <dbReference type="SAM" id="MobiDB-lite"/>
    </source>
</evidence>
<evidence type="ECO:0000313" key="6">
    <source>
        <dbReference type="EMBL" id="MBI5975955.1"/>
    </source>
</evidence>
<dbReference type="InterPro" id="IPR041498">
    <property type="entry name" value="Big_6"/>
</dbReference>
<dbReference type="PANTHER" id="PTHR17571">
    <property type="entry name" value="URINARY PROTEIN RUP /ACROSOMAL PROTEIN SP-10"/>
    <property type="match status" value="1"/>
</dbReference>
<evidence type="ECO:0000259" key="4">
    <source>
        <dbReference type="Pfam" id="PF08428"/>
    </source>
</evidence>
<feature type="domain" description="YSIRK Gram-positive signal peptide" evidence="3">
    <location>
        <begin position="17"/>
        <end position="42"/>
    </location>
</feature>
<feature type="domain" description="Bacterial Ig" evidence="5">
    <location>
        <begin position="1158"/>
        <end position="1237"/>
    </location>
</feature>
<feature type="region of interest" description="Disordered" evidence="2">
    <location>
        <begin position="928"/>
        <end position="986"/>
    </location>
</feature>
<organism evidence="6 7">
    <name type="scientific">Staphylococcus canis</name>
    <dbReference type="NCBI Taxonomy" id="2724942"/>
    <lineage>
        <taxon>Bacteria</taxon>
        <taxon>Bacillati</taxon>
        <taxon>Bacillota</taxon>
        <taxon>Bacilli</taxon>
        <taxon>Bacillales</taxon>
        <taxon>Staphylococcaceae</taxon>
        <taxon>Staphylococcus</taxon>
    </lineage>
</organism>
<dbReference type="Pfam" id="PF08428">
    <property type="entry name" value="Rib"/>
    <property type="match status" value="4"/>
</dbReference>
<sequence>MKNNQKSKKGRIDFLPNRANKYSIRRFTVGTASILIGATLIFGAGQDARAAEDTTSSTETSTTNSNETSSTTPSTEEATTEQVTQEAPSTEEATTEQATQETPSTEEATTEQATQEAPSTEEATTEQATQETPSTEEATTEQATQETPSTEEATTEQATQEAPSTEEATTEQATQETPSTEEATTEQATQETPSTEEATTEQATQEAPSTEEATTEQPTTQQETSPQPSVDSTQPDTFTTNYDKLDTPESKATYTKDYLANNTSLSSDEIDAKIADLGLDFNTATSQDIYAALLQDFANQQDSLSPEATVALRSSALTDNDSISLFAATPVAADATTSTDQIIDADALANGYIASQTDATNAANTLSGRAWEVDKGTPATFANGLTPVPEGTPVYMQWIDKDGAVSPVYRAHTTNQLSSLDGSQVGPGAYAFDLREPWIDSNGNEHTYSAEGGQYYKLWIQDYQNDAGNTMSMFRQAGGFFPGSYVNSVTGSNLGQFPLIGTNMQRTGIYMYEHPSDGYMTKDQTQWVNDTEGPLSAPAVSLNARNSISGKVWLETGAGDYANSATGPNDNINDPQAAGYKVVFSSLTDEGAAVYEAQVNSLPESERDKAAKDLLTAHPEYISATVTGTTDDNGRYTVRFPDGTLNDRYLYGYVMDPNGNTVQTYSAFTTPEFRAPNSNLSWVPQTAPAQNLVQNPMWYNVNFAVVPQTELGLDVLDYNTTDNPATPDVTEVKVDLIGSTISPLPMKVEWTNGNGDVVKTVDVTDIPTAEQASTLVFADLPTPPKDGEVFTARLYEGGNVIDADSFIYKVTDASKYEPQANPVENNYGTPTTADQVTGAVTVPDYPTDQQPPTISVDDPTTLPDGNTPGTVDVPVTVTYPDGTQDHITVPVTTGNPDSTTYEPTTDPVNNDYGTPTTADQVTGAVTVPNYPTDQEQPTVTIDDPSTLPDGNTPGTVDVPVTITYPDGSQDHTTVTVTTGNPISDMYEPTTEPIEKDLGTPTTADEVTGAVTIPNYPTDQEQPTITIDDPSLIPDGSTPGTVDVPVTITYPDGSQDHTTVTVTTGNPISDMYEPTTDPVNNDYGTPTTEDQVIGAVKVPNYPANQEQPTVTIDDPSTLPDGNTPGTVEVPVTITYPDGSQDHTTVTVTTGEKAQVDLPAPTVDPIKDNDTTVTGHDGTPGNTIVITWPNGSTTETTVDQDGNWTVDVPNGTDLNEGDVITAIEKDKDGNVSGTTTVTVGGNDQGQVDLPAPTVDPIKDNDTTVTGHGGTPGNTIVITWPDGSTTETTVDQDGNWTVDVPNGTDLNEGDVITAIEKDKDGNVS</sequence>
<feature type="domain" description="Bacterial Ig" evidence="5">
    <location>
        <begin position="1249"/>
        <end position="1321"/>
    </location>
</feature>
<feature type="compositionally biased region" description="Polar residues" evidence="2">
    <location>
        <begin position="970"/>
        <end position="981"/>
    </location>
</feature>
<dbReference type="Gene3D" id="2.60.40.10">
    <property type="entry name" value="Immunoglobulins"/>
    <property type="match status" value="2"/>
</dbReference>
<feature type="compositionally biased region" description="Polar residues" evidence="2">
    <location>
        <begin position="1055"/>
        <end position="1066"/>
    </location>
</feature>
<dbReference type="EMBL" id="JABANU010000036">
    <property type="protein sequence ID" value="MBI5975955.1"/>
    <property type="molecule type" value="Genomic_DNA"/>
</dbReference>
<feature type="region of interest" description="Disordered" evidence="2">
    <location>
        <begin position="1157"/>
        <end position="1180"/>
    </location>
</feature>
<feature type="region of interest" description="Disordered" evidence="2">
    <location>
        <begin position="49"/>
        <end position="248"/>
    </location>
</feature>
<feature type="compositionally biased region" description="Low complexity" evidence="2">
    <location>
        <begin position="54"/>
        <end position="229"/>
    </location>
</feature>
<dbReference type="InterPro" id="IPR052671">
    <property type="entry name" value="Acrosomal_SP-10-like"/>
</dbReference>
<feature type="region of interest" description="Disordered" evidence="2">
    <location>
        <begin position="1048"/>
        <end position="1074"/>
    </location>
</feature>
<evidence type="ECO:0000259" key="5">
    <source>
        <dbReference type="Pfam" id="PF17936"/>
    </source>
</evidence>
<reference evidence="6 7" key="1">
    <citation type="submission" date="2020-04" db="EMBL/GenBank/DDBJ databases">
        <title>Staphylococcus species from domestic dog.</title>
        <authorList>
            <person name="Paterson G.K."/>
        </authorList>
    </citation>
    <scope>NUCLEOTIDE SEQUENCE [LARGE SCALE GENOMIC DNA]</scope>
    <source>
        <strain evidence="6 7">H16/1A</strain>
    </source>
</reference>
<dbReference type="Proteomes" id="UP000751852">
    <property type="component" value="Unassembled WGS sequence"/>
</dbReference>
<feature type="non-terminal residue" evidence="6">
    <location>
        <position position="1321"/>
    </location>
</feature>
<feature type="compositionally biased region" description="Polar residues" evidence="2">
    <location>
        <begin position="890"/>
        <end position="912"/>
    </location>
</feature>
<feature type="compositionally biased region" description="Polar residues" evidence="2">
    <location>
        <begin position="929"/>
        <end position="939"/>
    </location>
</feature>
<evidence type="ECO:0000313" key="7">
    <source>
        <dbReference type="Proteomes" id="UP000751852"/>
    </source>
</evidence>
<feature type="domain" description="Rib" evidence="4">
    <location>
        <begin position="812"/>
        <end position="892"/>
    </location>
</feature>
<dbReference type="InterPro" id="IPR005877">
    <property type="entry name" value="YSIRK_signal_dom"/>
</dbReference>
<evidence type="ECO:0000256" key="1">
    <source>
        <dbReference type="ARBA" id="ARBA00022729"/>
    </source>
</evidence>
<keyword evidence="1" id="KW-0732">Signal</keyword>
<dbReference type="PANTHER" id="PTHR17571:SF34">
    <property type="entry name" value="ACROSOMAL PROTEIN SP-10"/>
    <property type="match status" value="1"/>
</dbReference>
<dbReference type="Pfam" id="PF04650">
    <property type="entry name" value="YSIRK_signal"/>
    <property type="match status" value="1"/>
</dbReference>
<feature type="region of interest" description="Disordered" evidence="2">
    <location>
        <begin position="845"/>
        <end position="912"/>
    </location>
</feature>
<feature type="domain" description="Rib" evidence="4">
    <location>
        <begin position="897"/>
        <end position="977"/>
    </location>
</feature>
<comment type="caution">
    <text evidence="6">The sequence shown here is derived from an EMBL/GenBank/DDBJ whole genome shotgun (WGS) entry which is preliminary data.</text>
</comment>
<name>A0ABS0TB35_9STAP</name>
<dbReference type="InterPro" id="IPR013783">
    <property type="entry name" value="Ig-like_fold"/>
</dbReference>
<feature type="region of interest" description="Disordered" evidence="2">
    <location>
        <begin position="1102"/>
        <end position="1121"/>
    </location>
</feature>
<feature type="domain" description="Rib" evidence="4">
    <location>
        <begin position="984"/>
        <end position="1062"/>
    </location>
</feature>
<proteinExistence type="predicted"/>
<protein>
    <submittedName>
        <fullName evidence="6">YSIRK-type signal peptide-containing protein</fullName>
    </submittedName>
</protein>
<dbReference type="InterPro" id="IPR059115">
    <property type="entry name" value="Rib"/>
</dbReference>
<keyword evidence="7" id="KW-1185">Reference proteome</keyword>
<dbReference type="Pfam" id="PF17936">
    <property type="entry name" value="Big_6"/>
    <property type="match status" value="2"/>
</dbReference>
<gene>
    <name evidence="6" type="ORF">HHH54_10315</name>
</gene>